<reference evidence="2" key="1">
    <citation type="submission" date="2020-12" db="EMBL/GenBank/DDBJ databases">
        <title>Metabolic potential, ecology and presence of endohyphal bacteria is reflected in genomic diversity of Mucoromycotina.</title>
        <authorList>
            <person name="Muszewska A."/>
            <person name="Okrasinska A."/>
            <person name="Steczkiewicz K."/>
            <person name="Drgas O."/>
            <person name="Orlowska M."/>
            <person name="Perlinska-Lenart U."/>
            <person name="Aleksandrzak-Piekarczyk T."/>
            <person name="Szatraj K."/>
            <person name="Zielenkiewicz U."/>
            <person name="Pilsyk S."/>
            <person name="Malc E."/>
            <person name="Mieczkowski P."/>
            <person name="Kruszewska J.S."/>
            <person name="Biernat P."/>
            <person name="Pawlowska J."/>
        </authorList>
    </citation>
    <scope>NUCLEOTIDE SEQUENCE</scope>
    <source>
        <strain evidence="2">WA0000067209</strain>
    </source>
</reference>
<dbReference type="Proteomes" id="UP000654370">
    <property type="component" value="Unassembled WGS sequence"/>
</dbReference>
<sequence>MFTGKDIPAEKRWYVVGAYQAGASERQCARLSGLSKTAVHGIIKAFSETGSPLTNRQLGITNSNAKRKLSLEYESIDLARRSSADYEVVGFSPEVVKRRKSVQVGELAHIPQYTASNAHRPLPEEDSQSIFSKRLMSRPLTPPSDTEKSDVDDKSSATATNWSLADDRALLENVLKRHQIHMEGLESKLRSKHSPTDCTERWGYLRDKILNTYASPRAANHM</sequence>
<comment type="caution">
    <text evidence="2">The sequence shown here is derived from an EMBL/GenBank/DDBJ whole genome shotgun (WGS) entry which is preliminary data.</text>
</comment>
<feature type="compositionally biased region" description="Basic and acidic residues" evidence="1">
    <location>
        <begin position="145"/>
        <end position="155"/>
    </location>
</feature>
<gene>
    <name evidence="2" type="ORF">INT43_005229</name>
</gene>
<proteinExistence type="predicted"/>
<evidence type="ECO:0008006" key="4">
    <source>
        <dbReference type="Google" id="ProtNLM"/>
    </source>
</evidence>
<dbReference type="EMBL" id="JAEPQZ010000014">
    <property type="protein sequence ID" value="KAG2173809.1"/>
    <property type="molecule type" value="Genomic_DNA"/>
</dbReference>
<evidence type="ECO:0000313" key="3">
    <source>
        <dbReference type="Proteomes" id="UP000654370"/>
    </source>
</evidence>
<evidence type="ECO:0000256" key="1">
    <source>
        <dbReference type="SAM" id="MobiDB-lite"/>
    </source>
</evidence>
<dbReference type="AlphaFoldDB" id="A0A8H7PHT0"/>
<dbReference type="Gene3D" id="1.10.10.10">
    <property type="entry name" value="Winged helix-like DNA-binding domain superfamily/Winged helix DNA-binding domain"/>
    <property type="match status" value="1"/>
</dbReference>
<dbReference type="InterPro" id="IPR009057">
    <property type="entry name" value="Homeodomain-like_sf"/>
</dbReference>
<dbReference type="SUPFAM" id="SSF46689">
    <property type="entry name" value="Homeodomain-like"/>
    <property type="match status" value="1"/>
</dbReference>
<name>A0A8H7PHT0_MORIS</name>
<accession>A0A8H7PHT0</accession>
<dbReference type="OrthoDB" id="2289901at2759"/>
<evidence type="ECO:0000313" key="2">
    <source>
        <dbReference type="EMBL" id="KAG2173809.1"/>
    </source>
</evidence>
<keyword evidence="3" id="KW-1185">Reference proteome</keyword>
<protein>
    <recommendedName>
        <fullName evidence="4">Myb-like domain-containing protein</fullName>
    </recommendedName>
</protein>
<dbReference type="InterPro" id="IPR036388">
    <property type="entry name" value="WH-like_DNA-bd_sf"/>
</dbReference>
<feature type="region of interest" description="Disordered" evidence="1">
    <location>
        <begin position="134"/>
        <end position="158"/>
    </location>
</feature>
<organism evidence="2 3">
    <name type="scientific">Mortierella isabellina</name>
    <name type="common">Filamentous fungus</name>
    <name type="synonym">Umbelopsis isabellina</name>
    <dbReference type="NCBI Taxonomy" id="91625"/>
    <lineage>
        <taxon>Eukaryota</taxon>
        <taxon>Fungi</taxon>
        <taxon>Fungi incertae sedis</taxon>
        <taxon>Mucoromycota</taxon>
        <taxon>Mucoromycotina</taxon>
        <taxon>Umbelopsidomycetes</taxon>
        <taxon>Umbelopsidales</taxon>
        <taxon>Umbelopsidaceae</taxon>
        <taxon>Umbelopsis</taxon>
    </lineage>
</organism>